<keyword evidence="1" id="KW-0949">S-adenosyl-L-methionine</keyword>
<keyword evidence="2" id="KW-0479">Metal-binding</keyword>
<evidence type="ECO:0000256" key="4">
    <source>
        <dbReference type="ARBA" id="ARBA00023014"/>
    </source>
</evidence>
<dbReference type="CDD" id="cd01335">
    <property type="entry name" value="Radical_SAM"/>
    <property type="match status" value="1"/>
</dbReference>
<dbReference type="EMBL" id="KU568466">
    <property type="protein sequence ID" value="ANC94981.1"/>
    <property type="molecule type" value="Genomic_DNA"/>
</dbReference>
<protein>
    <recommendedName>
        <fullName evidence="5">dTDP-4-amino-4,6-dideoxy-D-glucose ammonia-lyase</fullName>
        <ecNumber evidence="5">4.3.1.30</ecNumber>
    </recommendedName>
</protein>
<dbReference type="SFLD" id="SFLDF00425">
    <property type="entry name" value="dTDP-4-amino-4_6-dideoxy-D-glu"/>
    <property type="match status" value="1"/>
</dbReference>
<gene>
    <name evidence="7" type="primary">almBIII</name>
</gene>
<evidence type="ECO:0000256" key="3">
    <source>
        <dbReference type="ARBA" id="ARBA00023004"/>
    </source>
</evidence>
<dbReference type="GO" id="GO:0006783">
    <property type="term" value="P:heme biosynthetic process"/>
    <property type="evidence" value="ECO:0007669"/>
    <property type="project" value="TreeGrafter"/>
</dbReference>
<dbReference type="SFLD" id="SFLDG01116">
    <property type="entry name" value="DesII-like"/>
    <property type="match status" value="1"/>
</dbReference>
<dbReference type="NCBIfam" id="TIGR04426">
    <property type="entry name" value="rSAM_desII"/>
    <property type="match status" value="1"/>
</dbReference>
<dbReference type="GO" id="GO:0046872">
    <property type="term" value="F:metal ion binding"/>
    <property type="evidence" value="ECO:0007669"/>
    <property type="project" value="UniProtKB-KW"/>
</dbReference>
<name>A0A172MB37_9ACTN</name>
<dbReference type="SFLD" id="SFLDS00029">
    <property type="entry name" value="Radical_SAM"/>
    <property type="match status" value="1"/>
</dbReference>
<dbReference type="InterPro" id="IPR013785">
    <property type="entry name" value="Aldolase_TIM"/>
</dbReference>
<dbReference type="Pfam" id="PF04055">
    <property type="entry name" value="Radical_SAM"/>
    <property type="match status" value="1"/>
</dbReference>
<dbReference type="InterPro" id="IPR050377">
    <property type="entry name" value="Radical_SAM_PqqE_MftC-like"/>
</dbReference>
<organism evidence="7">
    <name type="scientific">Streptomyces sp. A1(2016)</name>
    <dbReference type="NCBI Taxonomy" id="1846204"/>
    <lineage>
        <taxon>Bacteria</taxon>
        <taxon>Bacillati</taxon>
        <taxon>Actinomycetota</taxon>
        <taxon>Actinomycetes</taxon>
        <taxon>Kitasatosporales</taxon>
        <taxon>Streptomycetaceae</taxon>
        <taxon>Streptomyces</taxon>
    </lineage>
</organism>
<dbReference type="GO" id="GO:0016841">
    <property type="term" value="F:ammonia-lyase activity"/>
    <property type="evidence" value="ECO:0007669"/>
    <property type="project" value="InterPro"/>
</dbReference>
<dbReference type="PIRSF" id="PIRSF027982">
    <property type="entry name" value="Reductase_EryCV_prd"/>
    <property type="match status" value="1"/>
</dbReference>
<dbReference type="InterPro" id="IPR058240">
    <property type="entry name" value="rSAM_sf"/>
</dbReference>
<dbReference type="GO" id="GO:0051539">
    <property type="term" value="F:4 iron, 4 sulfur cluster binding"/>
    <property type="evidence" value="ECO:0007669"/>
    <property type="project" value="InterPro"/>
</dbReference>
<dbReference type="InterPro" id="IPR007197">
    <property type="entry name" value="rSAM"/>
</dbReference>
<dbReference type="InterPro" id="IPR016863">
    <property type="entry name" value="DesII"/>
</dbReference>
<dbReference type="SUPFAM" id="SSF102114">
    <property type="entry name" value="Radical SAM enzymes"/>
    <property type="match status" value="1"/>
</dbReference>
<keyword evidence="4" id="KW-0411">Iron-sulfur</keyword>
<dbReference type="Gene3D" id="3.20.20.70">
    <property type="entry name" value="Aldolase class I"/>
    <property type="match status" value="1"/>
</dbReference>
<evidence type="ECO:0000256" key="2">
    <source>
        <dbReference type="ARBA" id="ARBA00022723"/>
    </source>
</evidence>
<evidence type="ECO:0000313" key="7">
    <source>
        <dbReference type="EMBL" id="ANC94981.1"/>
    </source>
</evidence>
<keyword evidence="3" id="KW-0408">Iron</keyword>
<reference evidence="7" key="1">
    <citation type="submission" date="2016-01" db="EMBL/GenBank/DDBJ databases">
        <title>Biosynthesis of aldgamycin: genetic basis for the biosynthesis of two related 4,6-dideoxy sugars D-chalcose and D-aldgarose.</title>
        <authorList>
            <person name="Tang X."/>
        </authorList>
    </citation>
    <scope>NUCLEOTIDE SEQUENCE</scope>
    <source>
        <strain evidence="7">A1</strain>
    </source>
</reference>
<evidence type="ECO:0000256" key="5">
    <source>
        <dbReference type="NCBIfam" id="TIGR04426"/>
    </source>
</evidence>
<sequence length="485" mass="53350">MTSQASTPADPVATCARPGADLAAAVQTVRRALTADGHVGADEAPAVARRLVQLAEHYGNHPFTPLEDVRRSLDVDRASFSRLLGFFGLVPQLRHAVETGPAGKYWQNTLLPLEQRGVFDAALAHKPVFPYIVGLYPGPSCMFRCHFCVRVTGARYDPSALDSGNALFESVIDEIPAGNPYAMYFSGGLEPLTNPGLGALSSRAAARGLRPTVYTNSFALTERTLARQPGVWDLHAVRTSLYGLNDEEYEETTGKRASFGRVRANLQRFQQLRTERESPIRVGLSYIVLPGRVHRLLDLVGFIAELNEAAPDRPVDFLNVREDYSGRGDGRLSEAERTELHEGLLAFEEQVSRRTPTLNVDYGYALHSLRTGADAELLRIRPGTMRPSVHPQVSVQVDLLGDVYLYREAGFPDLDGADRYIAGRVGPGTSLAEVVERFVNDDRRIAPHDGDEYFMDGFDQVVTARLNQLEADVAAGWGDTRGFLR</sequence>
<proteinExistence type="predicted"/>
<dbReference type="GO" id="GO:0033068">
    <property type="term" value="P:macrolide biosynthetic process"/>
    <property type="evidence" value="ECO:0007669"/>
    <property type="project" value="InterPro"/>
</dbReference>
<feature type="domain" description="Radical SAM core" evidence="6">
    <location>
        <begin position="136"/>
        <end position="291"/>
    </location>
</feature>
<dbReference type="PANTHER" id="PTHR11228">
    <property type="entry name" value="RADICAL SAM DOMAIN PROTEIN"/>
    <property type="match status" value="1"/>
</dbReference>
<dbReference type="PANTHER" id="PTHR11228:SF7">
    <property type="entry name" value="PQQA PEPTIDE CYCLASE"/>
    <property type="match status" value="1"/>
</dbReference>
<evidence type="ECO:0000256" key="1">
    <source>
        <dbReference type="ARBA" id="ARBA00022691"/>
    </source>
</evidence>
<dbReference type="AlphaFoldDB" id="A0A172MB37"/>
<evidence type="ECO:0000259" key="6">
    <source>
        <dbReference type="Pfam" id="PF04055"/>
    </source>
</evidence>
<accession>A0A172MB37</accession>
<dbReference type="EC" id="4.3.1.30" evidence="5"/>